<dbReference type="PANTHER" id="PTHR11328:SF30">
    <property type="entry name" value="SPHINGOSINE-1-PHOSPHATE TRANSPORTER MFSD2B"/>
    <property type="match status" value="1"/>
</dbReference>
<feature type="non-terminal residue" evidence="15">
    <location>
        <position position="624"/>
    </location>
</feature>
<comment type="similarity">
    <text evidence="3">Belongs to the major facilitator superfamily.</text>
</comment>
<evidence type="ECO:0000313" key="15">
    <source>
        <dbReference type="EMBL" id="KAG2467701.1"/>
    </source>
</evidence>
<dbReference type="EMBL" id="JAATIS010000485">
    <property type="protein sequence ID" value="KAG2467701.1"/>
    <property type="molecule type" value="Genomic_DNA"/>
</dbReference>
<dbReference type="FunFam" id="3.10.50.40:FF:000035">
    <property type="entry name" value="Peptidylprolyl isomerase"/>
    <property type="match status" value="1"/>
</dbReference>
<evidence type="ECO:0000256" key="5">
    <source>
        <dbReference type="ARBA" id="ARBA00022448"/>
    </source>
</evidence>
<comment type="similarity">
    <text evidence="4">Belongs to the glucagon family.</text>
</comment>
<dbReference type="InterPro" id="IPR039672">
    <property type="entry name" value="MFS_2"/>
</dbReference>
<dbReference type="EC" id="5.2.1.8" evidence="11"/>
<dbReference type="GO" id="GO:0005886">
    <property type="term" value="C:plasma membrane"/>
    <property type="evidence" value="ECO:0007669"/>
    <property type="project" value="UniProtKB-SubCell"/>
</dbReference>
<feature type="domain" description="PPIase FKBP-type" evidence="14">
    <location>
        <begin position="547"/>
        <end position="624"/>
    </location>
</feature>
<evidence type="ECO:0000256" key="4">
    <source>
        <dbReference type="ARBA" id="ARBA00008369"/>
    </source>
</evidence>
<evidence type="ECO:0000313" key="16">
    <source>
        <dbReference type="Proteomes" id="UP000886611"/>
    </source>
</evidence>
<feature type="non-terminal residue" evidence="15">
    <location>
        <position position="1"/>
    </location>
</feature>
<evidence type="ECO:0000256" key="9">
    <source>
        <dbReference type="ARBA" id="ARBA00022989"/>
    </source>
</evidence>
<keyword evidence="9 13" id="KW-1133">Transmembrane helix</keyword>
<gene>
    <name evidence="15" type="primary">Mfsd2b</name>
    <name evidence="15" type="ORF">GTO96_0015229</name>
</gene>
<dbReference type="GO" id="GO:0003755">
    <property type="term" value="F:peptidyl-prolyl cis-trans isomerase activity"/>
    <property type="evidence" value="ECO:0007669"/>
    <property type="project" value="UniProtKB-KW"/>
</dbReference>
<accession>A0A8X8BVG2</accession>
<keyword evidence="5" id="KW-0813">Transport</keyword>
<keyword evidence="10 13" id="KW-0472">Membrane</keyword>
<keyword evidence="16" id="KW-1185">Reference proteome</keyword>
<dbReference type="SUPFAM" id="SSF54534">
    <property type="entry name" value="FKBP-like"/>
    <property type="match status" value="1"/>
</dbReference>
<proteinExistence type="inferred from homology"/>
<dbReference type="FunFam" id="1.20.1250.20:FF:000183">
    <property type="entry name" value="sodium-dependent lysophosphatidylcholine symporter 1 isoform X2"/>
    <property type="match status" value="1"/>
</dbReference>
<dbReference type="Pfam" id="PF00254">
    <property type="entry name" value="FKBP_C"/>
    <property type="match status" value="1"/>
</dbReference>
<dbReference type="Pfam" id="PF00123">
    <property type="entry name" value="Hormone_2"/>
    <property type="match status" value="1"/>
</dbReference>
<keyword evidence="8 13" id="KW-0812">Transmembrane</keyword>
<dbReference type="GO" id="GO:0015293">
    <property type="term" value="F:symporter activity"/>
    <property type="evidence" value="ECO:0007669"/>
    <property type="project" value="InterPro"/>
</dbReference>
<comment type="catalytic activity">
    <reaction evidence="11">
        <text>[protein]-peptidylproline (omega=180) = [protein]-peptidylproline (omega=0)</text>
        <dbReference type="Rhea" id="RHEA:16237"/>
        <dbReference type="Rhea" id="RHEA-COMP:10747"/>
        <dbReference type="Rhea" id="RHEA-COMP:10748"/>
        <dbReference type="ChEBI" id="CHEBI:83833"/>
        <dbReference type="ChEBI" id="CHEBI:83834"/>
        <dbReference type="EC" id="5.2.1.8"/>
    </reaction>
</comment>
<dbReference type="GO" id="GO:0046624">
    <property type="term" value="F:sphingolipid transporter activity"/>
    <property type="evidence" value="ECO:0007669"/>
    <property type="project" value="TreeGrafter"/>
</dbReference>
<protein>
    <recommendedName>
        <fullName evidence="11">peptidylprolyl isomerase</fullName>
        <ecNumber evidence="11">5.2.1.8</ecNumber>
    </recommendedName>
</protein>
<dbReference type="Pfam" id="PF13347">
    <property type="entry name" value="MFS_2"/>
    <property type="match status" value="1"/>
</dbReference>
<dbReference type="InterPro" id="IPR001179">
    <property type="entry name" value="PPIase_FKBP_dom"/>
</dbReference>
<reference evidence="15 16" key="1">
    <citation type="journal article" date="2021" name="Cell">
        <title>Tracing the genetic footprints of vertebrate landing in non-teleost ray-finned fishes.</title>
        <authorList>
            <person name="Bi X."/>
            <person name="Wang K."/>
            <person name="Yang L."/>
            <person name="Pan H."/>
            <person name="Jiang H."/>
            <person name="Wei Q."/>
            <person name="Fang M."/>
            <person name="Yu H."/>
            <person name="Zhu C."/>
            <person name="Cai Y."/>
            <person name="He Y."/>
            <person name="Gan X."/>
            <person name="Zeng H."/>
            <person name="Yu D."/>
            <person name="Zhu Y."/>
            <person name="Jiang H."/>
            <person name="Qiu Q."/>
            <person name="Yang H."/>
            <person name="Zhang Y.E."/>
            <person name="Wang W."/>
            <person name="Zhu M."/>
            <person name="He S."/>
            <person name="Zhang G."/>
        </authorList>
    </citation>
    <scope>NUCLEOTIDE SEQUENCE [LARGE SCALE GENOMIC DNA]</scope>
    <source>
        <strain evidence="15">Bchr_013</strain>
    </source>
</reference>
<keyword evidence="11" id="KW-0697">Rotamase</keyword>
<evidence type="ECO:0000256" key="3">
    <source>
        <dbReference type="ARBA" id="ARBA00008335"/>
    </source>
</evidence>
<dbReference type="Gene3D" id="6.10.250.590">
    <property type="match status" value="1"/>
</dbReference>
<keyword evidence="11" id="KW-0413">Isomerase</keyword>
<dbReference type="AlphaFoldDB" id="A0A8X8BVG2"/>
<dbReference type="Gene3D" id="1.20.1250.20">
    <property type="entry name" value="MFS general substrate transporter like domains"/>
    <property type="match status" value="1"/>
</dbReference>
<keyword evidence="6" id="KW-1003">Cell membrane</keyword>
<evidence type="ECO:0000256" key="11">
    <source>
        <dbReference type="PROSITE-ProRule" id="PRU00277"/>
    </source>
</evidence>
<evidence type="ECO:0000256" key="12">
    <source>
        <dbReference type="SAM" id="MobiDB-lite"/>
    </source>
</evidence>
<dbReference type="PANTHER" id="PTHR11328">
    <property type="entry name" value="MAJOR FACILITATOR SUPERFAMILY DOMAIN-CONTAINING PROTEIN"/>
    <property type="match status" value="1"/>
</dbReference>
<evidence type="ECO:0000256" key="1">
    <source>
        <dbReference type="ARBA" id="ARBA00004613"/>
    </source>
</evidence>
<evidence type="ECO:0000256" key="8">
    <source>
        <dbReference type="ARBA" id="ARBA00022692"/>
    </source>
</evidence>
<dbReference type="PROSITE" id="PS50059">
    <property type="entry name" value="FKBP_PPIASE"/>
    <property type="match status" value="1"/>
</dbReference>
<evidence type="ECO:0000256" key="13">
    <source>
        <dbReference type="SAM" id="Phobius"/>
    </source>
</evidence>
<comment type="subcellular location">
    <subcellularLocation>
        <location evidence="2">Cell membrane</location>
        <topology evidence="2">Multi-pass membrane protein</topology>
    </subcellularLocation>
    <subcellularLocation>
        <location evidence="1">Secreted</location>
    </subcellularLocation>
</comment>
<comment type="caution">
    <text evidence="15">The sequence shown here is derived from an EMBL/GenBank/DDBJ whole genome shotgun (WGS) entry which is preliminary data.</text>
</comment>
<dbReference type="Gene3D" id="3.10.50.40">
    <property type="match status" value="1"/>
</dbReference>
<evidence type="ECO:0000256" key="10">
    <source>
        <dbReference type="ARBA" id="ARBA00023136"/>
    </source>
</evidence>
<organism evidence="15 16">
    <name type="scientific">Polypterus senegalus</name>
    <name type="common">Senegal bichir</name>
    <dbReference type="NCBI Taxonomy" id="55291"/>
    <lineage>
        <taxon>Eukaryota</taxon>
        <taxon>Metazoa</taxon>
        <taxon>Chordata</taxon>
        <taxon>Craniata</taxon>
        <taxon>Vertebrata</taxon>
        <taxon>Euteleostomi</taxon>
        <taxon>Actinopterygii</taxon>
        <taxon>Polypteriformes</taxon>
        <taxon>Polypteridae</taxon>
        <taxon>Polypterus</taxon>
    </lineage>
</organism>
<dbReference type="GO" id="GO:0005576">
    <property type="term" value="C:extracellular region"/>
    <property type="evidence" value="ECO:0007669"/>
    <property type="project" value="UniProtKB-SubCell"/>
</dbReference>
<evidence type="ECO:0000259" key="14">
    <source>
        <dbReference type="PROSITE" id="PS50059"/>
    </source>
</evidence>
<keyword evidence="7" id="KW-0964">Secreted</keyword>
<dbReference type="InterPro" id="IPR000532">
    <property type="entry name" value="Glucagon_GIP_secretin_VIP"/>
</dbReference>
<feature type="transmembrane region" description="Helical" evidence="13">
    <location>
        <begin position="441"/>
        <end position="467"/>
    </location>
</feature>
<feature type="transmembrane region" description="Helical" evidence="13">
    <location>
        <begin position="398"/>
        <end position="421"/>
    </location>
</feature>
<dbReference type="GO" id="GO:0008643">
    <property type="term" value="P:carbohydrate transport"/>
    <property type="evidence" value="ECO:0007669"/>
    <property type="project" value="InterPro"/>
</dbReference>
<evidence type="ECO:0000256" key="6">
    <source>
        <dbReference type="ARBA" id="ARBA00022475"/>
    </source>
</evidence>
<dbReference type="InterPro" id="IPR046357">
    <property type="entry name" value="PPIase_dom_sf"/>
</dbReference>
<dbReference type="SUPFAM" id="SSF103473">
    <property type="entry name" value="MFS general substrate transporter"/>
    <property type="match status" value="1"/>
</dbReference>
<dbReference type="InterPro" id="IPR036259">
    <property type="entry name" value="MFS_trans_sf"/>
</dbReference>
<dbReference type="GO" id="GO:0005179">
    <property type="term" value="F:hormone activity"/>
    <property type="evidence" value="ECO:0007669"/>
    <property type="project" value="InterPro"/>
</dbReference>
<dbReference type="SMART" id="SM00070">
    <property type="entry name" value="GLUCA"/>
    <property type="match status" value="1"/>
</dbReference>
<feature type="transmembrane region" description="Helical" evidence="13">
    <location>
        <begin position="303"/>
        <end position="325"/>
    </location>
</feature>
<name>A0A8X8BVG2_POLSE</name>
<evidence type="ECO:0000256" key="2">
    <source>
        <dbReference type="ARBA" id="ARBA00004651"/>
    </source>
</evidence>
<evidence type="ECO:0000256" key="7">
    <source>
        <dbReference type="ARBA" id="ARBA00022525"/>
    </source>
</evidence>
<dbReference type="PROSITE" id="PS00260">
    <property type="entry name" value="GLUCAGON"/>
    <property type="match status" value="1"/>
</dbReference>
<sequence>MGLDGDSDNDWTKSTSKQDSVPESYKLYYDLSNGADSNDLLDEQMPVKRHSDAIFTDNYSRFRKQMAVKKYLNSVLAGKRSQEDMNPAGLPEDASINENFSENLDDVTVDDLLNHIPLEAGGDPISIREISLDGATNHCRANWYVHLTHKEPINLHVSGMRKENLHGRRQNIQMEAGMTMEVLGTLIGAAIQGQIVASAHASRHCPLYNTSIDASANATEDSESSNSTPSSTMTHDFLRQAVDPYALKTDKPIPFLKGLQLVLKHGPYIKLTAAFLFISVAIQMVQSNFVLFCTYAADLRDHFQNIVLTILMSALVSIPFWQWFLQRFGKKTAAYCGISWIIPFAVMLVSIPNIIVAYAVALSSGLSVAASLLLPWSMLPDVVDDFRLINPHSKGHEAIFYSFYVFFTKFAAGVSLGVSTLCLEFAGYDTGACKQPPHVAYILKLLIGAAPVVFIVMGLVILLLYPITEEVRIRNKQSLSELRWPTNRRELDLLNGNRELKVLTEWFREKITQVMCQVEEIPREQRHVKSRVSNDYHAWTCTRYCMLQNGKKFDSSRDRNKPFKFKIGRQEVIKGWEEGVAQMSLGQRAKLTCSPDVAYGSTGHPGVIPPNATLIFDVELLKLE</sequence>
<feature type="transmembrane region" description="Helical" evidence="13">
    <location>
        <begin position="273"/>
        <end position="297"/>
    </location>
</feature>
<feature type="region of interest" description="Disordered" evidence="12">
    <location>
        <begin position="1"/>
        <end position="20"/>
    </location>
</feature>
<dbReference type="Proteomes" id="UP000886611">
    <property type="component" value="Unassembled WGS sequence"/>
</dbReference>